<dbReference type="EMBL" id="JAQFWQ010000034">
    <property type="protein sequence ID" value="MDA2811707.1"/>
    <property type="molecule type" value="Genomic_DNA"/>
</dbReference>
<feature type="transmembrane region" description="Helical" evidence="1">
    <location>
        <begin position="45"/>
        <end position="65"/>
    </location>
</feature>
<dbReference type="Proteomes" id="UP001527866">
    <property type="component" value="Unassembled WGS sequence"/>
</dbReference>
<accession>A0ABT4U5T6</accession>
<reference evidence="2 3" key="1">
    <citation type="submission" date="2023-01" db="EMBL/GenBank/DDBJ databases">
        <title>Draft genome sequence of Nocardiopsis sp. RSe5-2 isolated from halophytes.</title>
        <authorList>
            <person name="Duangmal K."/>
            <person name="Chantavorakit T."/>
        </authorList>
    </citation>
    <scope>NUCLEOTIDE SEQUENCE [LARGE SCALE GENOMIC DNA]</scope>
    <source>
        <strain evidence="2 3">RSe5-2</strain>
    </source>
</reference>
<name>A0ABT4U5T6_9ACTN</name>
<keyword evidence="1" id="KW-0812">Transmembrane</keyword>
<sequence>MTTSQTTASASKAVWIAFVVLVALNIGQATGTFTHLLDIPMHPAIAGASMAGALATLGLIMVQILSSSGPGDR</sequence>
<gene>
    <name evidence="2" type="ORF">O4J56_13785</name>
</gene>
<comment type="caution">
    <text evidence="2">The sequence shown here is derived from an EMBL/GenBank/DDBJ whole genome shotgun (WGS) entry which is preliminary data.</text>
</comment>
<evidence type="ECO:0000313" key="3">
    <source>
        <dbReference type="Proteomes" id="UP001527866"/>
    </source>
</evidence>
<proteinExistence type="predicted"/>
<keyword evidence="3" id="KW-1185">Reference proteome</keyword>
<dbReference type="RefSeq" id="WP_270686161.1">
    <property type="nucleotide sequence ID" value="NZ_JAQFWQ010000034.1"/>
</dbReference>
<organism evidence="2 3">
    <name type="scientific">Nocardiopsis endophytica</name>
    <dbReference type="NCBI Taxonomy" id="3018445"/>
    <lineage>
        <taxon>Bacteria</taxon>
        <taxon>Bacillati</taxon>
        <taxon>Actinomycetota</taxon>
        <taxon>Actinomycetes</taxon>
        <taxon>Streptosporangiales</taxon>
        <taxon>Nocardiopsidaceae</taxon>
        <taxon>Nocardiopsis</taxon>
    </lineage>
</organism>
<keyword evidence="1" id="KW-0472">Membrane</keyword>
<evidence type="ECO:0008006" key="4">
    <source>
        <dbReference type="Google" id="ProtNLM"/>
    </source>
</evidence>
<keyword evidence="1" id="KW-1133">Transmembrane helix</keyword>
<evidence type="ECO:0000313" key="2">
    <source>
        <dbReference type="EMBL" id="MDA2811707.1"/>
    </source>
</evidence>
<protein>
    <recommendedName>
        <fullName evidence="4">DUF2929 family protein</fullName>
    </recommendedName>
</protein>
<evidence type="ECO:0000256" key="1">
    <source>
        <dbReference type="SAM" id="Phobius"/>
    </source>
</evidence>